<dbReference type="NCBIfam" id="TIGR00050">
    <property type="entry name" value="rRNA_methyl_1"/>
    <property type="match status" value="1"/>
</dbReference>
<keyword evidence="3 7" id="KW-0808">Transferase</keyword>
<protein>
    <recommendedName>
        <fullName evidence="5">tRNA (cytidine/uridine-2'-O-)-methyltransferase TrmJ</fullName>
        <ecNumber evidence="5">2.1.1.200</ecNumber>
    </recommendedName>
    <alternativeName>
        <fullName evidence="5">tRNA (cytidine(32)/uridine(32)-2'-O)-methyltransferase</fullName>
    </alternativeName>
    <alternativeName>
        <fullName evidence="5">tRNA Cm32/Um32 methyltransferase</fullName>
    </alternativeName>
</protein>
<dbReference type="InterPro" id="IPR029028">
    <property type="entry name" value="Alpha/beta_knot_MTases"/>
</dbReference>
<comment type="catalytic activity">
    <reaction evidence="5">
        <text>uridine(32) in tRNA + S-adenosyl-L-methionine = 2'-O-methyluridine(32) in tRNA + S-adenosyl-L-homocysteine + H(+)</text>
        <dbReference type="Rhea" id="RHEA:42936"/>
        <dbReference type="Rhea" id="RHEA-COMP:10107"/>
        <dbReference type="Rhea" id="RHEA-COMP:10290"/>
        <dbReference type="ChEBI" id="CHEBI:15378"/>
        <dbReference type="ChEBI" id="CHEBI:57856"/>
        <dbReference type="ChEBI" id="CHEBI:59789"/>
        <dbReference type="ChEBI" id="CHEBI:65315"/>
        <dbReference type="ChEBI" id="CHEBI:74478"/>
        <dbReference type="EC" id="2.1.1.200"/>
    </reaction>
</comment>
<dbReference type="Proteomes" id="UP000286482">
    <property type="component" value="Unassembled WGS sequence"/>
</dbReference>
<dbReference type="InterPro" id="IPR001537">
    <property type="entry name" value="SpoU_MeTrfase"/>
</dbReference>
<dbReference type="AlphaFoldDB" id="A0A420E7M0"/>
<dbReference type="NCBIfam" id="NF011694">
    <property type="entry name" value="PRK15114.1"/>
    <property type="match status" value="1"/>
</dbReference>
<dbReference type="PANTHER" id="PTHR42786:SF2">
    <property type="entry name" value="TRNA (CYTIDINE_URIDINE-2'-O-)-METHYLTRANSFERASE TRMJ"/>
    <property type="match status" value="1"/>
</dbReference>
<comment type="catalytic activity">
    <reaction evidence="5">
        <text>cytidine(32) in tRNA + S-adenosyl-L-methionine = 2'-O-methylcytidine(32) in tRNA + S-adenosyl-L-homocysteine + H(+)</text>
        <dbReference type="Rhea" id="RHEA:42932"/>
        <dbReference type="Rhea" id="RHEA-COMP:10288"/>
        <dbReference type="Rhea" id="RHEA-COMP:10289"/>
        <dbReference type="ChEBI" id="CHEBI:15378"/>
        <dbReference type="ChEBI" id="CHEBI:57856"/>
        <dbReference type="ChEBI" id="CHEBI:59789"/>
        <dbReference type="ChEBI" id="CHEBI:74495"/>
        <dbReference type="ChEBI" id="CHEBI:82748"/>
        <dbReference type="EC" id="2.1.1.200"/>
    </reaction>
</comment>
<evidence type="ECO:0000256" key="1">
    <source>
        <dbReference type="ARBA" id="ARBA00007228"/>
    </source>
</evidence>
<dbReference type="Gene3D" id="1.10.8.590">
    <property type="match status" value="1"/>
</dbReference>
<dbReference type="EC" id="2.1.1.200" evidence="5"/>
<accession>A0A420E7M0</accession>
<evidence type="ECO:0000313" key="7">
    <source>
        <dbReference type="EMBL" id="RKF15539.1"/>
    </source>
</evidence>
<dbReference type="GO" id="GO:0160206">
    <property type="term" value="F:tRNA (cytidine(32)/uridine(32)-2'-O)-methyltransferase activity"/>
    <property type="evidence" value="ECO:0007669"/>
    <property type="project" value="UniProtKB-EC"/>
</dbReference>
<dbReference type="RefSeq" id="WP_120355625.1">
    <property type="nucleotide sequence ID" value="NZ_RAQO01000008.1"/>
</dbReference>
<name>A0A420E7M0_9ALTE</name>
<proteinExistence type="inferred from homology"/>
<reference evidence="7 8" key="1">
    <citation type="submission" date="2018-09" db="EMBL/GenBank/DDBJ databases">
        <authorList>
            <person name="Wang Z."/>
        </authorList>
    </citation>
    <scope>NUCLEOTIDE SEQUENCE [LARGE SCALE GENOMIC DNA]</scope>
    <source>
        <strain evidence="7 8">ALS 81</strain>
    </source>
</reference>
<comment type="subcellular location">
    <subcellularLocation>
        <location evidence="5">Cytoplasm</location>
    </subcellularLocation>
</comment>
<keyword evidence="8" id="KW-1185">Reference proteome</keyword>
<comment type="function">
    <text evidence="5">Catalyzes the formation of 2'O-methylated cytidine (Cm32) or 2'O-methylated uridine (Um32) at position 32 in tRNA.</text>
</comment>
<dbReference type="GO" id="GO:0106339">
    <property type="term" value="F:tRNA (cytidine(32)-2'-O)-methyltransferase activity"/>
    <property type="evidence" value="ECO:0007669"/>
    <property type="project" value="RHEA"/>
</dbReference>
<dbReference type="EMBL" id="RAQO01000008">
    <property type="protein sequence ID" value="RKF15539.1"/>
    <property type="molecule type" value="Genomic_DNA"/>
</dbReference>
<dbReference type="Gene3D" id="3.40.1280.10">
    <property type="match status" value="1"/>
</dbReference>
<keyword evidence="5" id="KW-0819">tRNA processing</keyword>
<keyword evidence="2 5" id="KW-0489">Methyltransferase</keyword>
<dbReference type="GO" id="GO:0002128">
    <property type="term" value="P:tRNA nucleoside ribose methylation"/>
    <property type="evidence" value="ECO:0007669"/>
    <property type="project" value="TreeGrafter"/>
</dbReference>
<dbReference type="Pfam" id="PF00588">
    <property type="entry name" value="SpoU_methylase"/>
    <property type="match status" value="1"/>
</dbReference>
<organism evidence="7 8">
    <name type="scientific">Alginatibacterium sediminis</name>
    <dbReference type="NCBI Taxonomy" id="2164068"/>
    <lineage>
        <taxon>Bacteria</taxon>
        <taxon>Pseudomonadati</taxon>
        <taxon>Pseudomonadota</taxon>
        <taxon>Gammaproteobacteria</taxon>
        <taxon>Alteromonadales</taxon>
        <taxon>Alteromonadaceae</taxon>
        <taxon>Alginatibacterium</taxon>
    </lineage>
</organism>
<dbReference type="OrthoDB" id="9806346at2"/>
<dbReference type="GO" id="GO:0003723">
    <property type="term" value="F:RNA binding"/>
    <property type="evidence" value="ECO:0007669"/>
    <property type="project" value="InterPro"/>
</dbReference>
<evidence type="ECO:0000256" key="5">
    <source>
        <dbReference type="RuleBase" id="RU362024"/>
    </source>
</evidence>
<evidence type="ECO:0000256" key="2">
    <source>
        <dbReference type="ARBA" id="ARBA00022603"/>
    </source>
</evidence>
<gene>
    <name evidence="5 7" type="primary">trmJ</name>
    <name evidence="7" type="ORF">DBZ36_14205</name>
</gene>
<keyword evidence="5" id="KW-0963">Cytoplasm</keyword>
<dbReference type="FunFam" id="3.40.1280.10:FF:000006">
    <property type="entry name" value="Uncharacterized tRNA/rRNA methyltransferase HI_0380"/>
    <property type="match status" value="1"/>
</dbReference>
<dbReference type="InterPro" id="IPR004384">
    <property type="entry name" value="RNA_MeTrfase_TrmJ/LasT"/>
</dbReference>
<dbReference type="PIRSF" id="PIRSF004808">
    <property type="entry name" value="LasT"/>
    <property type="match status" value="1"/>
</dbReference>
<sequence length="242" mass="26746">MFDNVQIVLVETSHSGNIGSAARAMLTMGFKRLVLVNPAADIDGKSVALAAGAGVVLENAKIVDTVAEAVANSSLVIGTSARSRTLDWPMLDGRSSGEKVAQQGDDAEVSIVFGREAKGLSNEELQLCNYHVCLPANPDYTSLNLAMAVQILCYEMRVALLNKEQYPVQEQEYPLHQDLENFYQHFEESLYQTGFILKSHPGKVMDKLRRLFNRIRMDKQELNMMRGVLASIERTAKGLTKP</sequence>
<keyword evidence="4 5" id="KW-0949">S-adenosyl-L-methionine</keyword>
<comment type="similarity">
    <text evidence="1">Belongs to the class IV-like SAM-binding methyltransferase superfamily. RNA methyltransferase TrmH family.</text>
</comment>
<evidence type="ECO:0000313" key="8">
    <source>
        <dbReference type="Proteomes" id="UP000286482"/>
    </source>
</evidence>
<evidence type="ECO:0000259" key="6">
    <source>
        <dbReference type="Pfam" id="PF00588"/>
    </source>
</evidence>
<dbReference type="GO" id="GO:0005829">
    <property type="term" value="C:cytosol"/>
    <property type="evidence" value="ECO:0007669"/>
    <property type="project" value="TreeGrafter"/>
</dbReference>
<evidence type="ECO:0000256" key="4">
    <source>
        <dbReference type="ARBA" id="ARBA00022691"/>
    </source>
</evidence>
<comment type="subunit">
    <text evidence="5">Homodimer.</text>
</comment>
<dbReference type="SUPFAM" id="SSF75217">
    <property type="entry name" value="alpha/beta knot"/>
    <property type="match status" value="1"/>
</dbReference>
<evidence type="ECO:0000256" key="3">
    <source>
        <dbReference type="ARBA" id="ARBA00022679"/>
    </source>
</evidence>
<feature type="domain" description="tRNA/rRNA methyltransferase SpoU type" evidence="6">
    <location>
        <begin position="5"/>
        <end position="154"/>
    </location>
</feature>
<dbReference type="InterPro" id="IPR029026">
    <property type="entry name" value="tRNA_m1G_MTases_N"/>
</dbReference>
<dbReference type="PANTHER" id="PTHR42786">
    <property type="entry name" value="TRNA/RRNA METHYLTRANSFERASE"/>
    <property type="match status" value="1"/>
</dbReference>
<comment type="caution">
    <text evidence="7">The sequence shown here is derived from an EMBL/GenBank/DDBJ whole genome shotgun (WGS) entry which is preliminary data.</text>
</comment>
<dbReference type="CDD" id="cd18093">
    <property type="entry name" value="SpoU-like_TrmJ"/>
    <property type="match status" value="1"/>
</dbReference>